<proteinExistence type="predicted"/>
<dbReference type="InterPro" id="IPR036236">
    <property type="entry name" value="Znf_C2H2_sf"/>
</dbReference>
<dbReference type="PANTHER" id="PTHR24406">
    <property type="entry name" value="TRANSCRIPTIONAL REPRESSOR CTCFL-RELATED"/>
    <property type="match status" value="1"/>
</dbReference>
<dbReference type="AlphaFoldDB" id="A0A1Y2B3P6"/>
<dbReference type="Gene3D" id="3.30.160.60">
    <property type="entry name" value="Classic Zinc Finger"/>
    <property type="match status" value="1"/>
</dbReference>
<evidence type="ECO:0000313" key="11">
    <source>
        <dbReference type="Proteomes" id="UP000193642"/>
    </source>
</evidence>
<name>A0A1Y2B3P6_9FUNG</name>
<dbReference type="SMART" id="SM00355">
    <property type="entry name" value="ZnF_C2H2"/>
    <property type="match status" value="3"/>
</dbReference>
<dbReference type="EMBL" id="MCGO01000088">
    <property type="protein sequence ID" value="ORY29452.1"/>
    <property type="molecule type" value="Genomic_DNA"/>
</dbReference>
<sequence>MKLSRLLNDDEEDSSAPSPVLDHAYYTEPELSSDGREDVASLLLQLSHSHPSSTYLDYQSQTDHGNLNLNLVPSHSDRPAYPNTGYYAVNHPPTPPPPPPPPPTRQVIAALLPPKTKEDKAYPCPHPTCSFIAKGYAALIRHCAKDCYKHAAAHPSTTTTTPEFTECPVLKPDGTKCGRSFSGNNWKVNLVTHFKIHRSDQGKLWPCQFCAKSYRNQKSLLNHHKEHVGALFPCSRCDASFSSKVARDRHSNVHRVDFTGRVNADGYKVRGTGSSRALMEEHDNNNEYGLNKKLEFFNAVPQ</sequence>
<evidence type="ECO:0000256" key="3">
    <source>
        <dbReference type="ARBA" id="ARBA00022737"/>
    </source>
</evidence>
<dbReference type="GO" id="GO:0008270">
    <property type="term" value="F:zinc ion binding"/>
    <property type="evidence" value="ECO:0007669"/>
    <property type="project" value="UniProtKB-KW"/>
</dbReference>
<evidence type="ECO:0000256" key="4">
    <source>
        <dbReference type="ARBA" id="ARBA00022771"/>
    </source>
</evidence>
<evidence type="ECO:0000313" key="10">
    <source>
        <dbReference type="EMBL" id="ORY29452.1"/>
    </source>
</evidence>
<protein>
    <recommendedName>
        <fullName evidence="9">C2H2-type domain-containing protein</fullName>
    </recommendedName>
</protein>
<comment type="caution">
    <text evidence="10">The sequence shown here is derived from an EMBL/GenBank/DDBJ whole genome shotgun (WGS) entry which is preliminary data.</text>
</comment>
<dbReference type="Proteomes" id="UP000193642">
    <property type="component" value="Unassembled WGS sequence"/>
</dbReference>
<dbReference type="PROSITE" id="PS50157">
    <property type="entry name" value="ZINC_FINGER_C2H2_2"/>
    <property type="match status" value="2"/>
</dbReference>
<keyword evidence="2" id="KW-0479">Metal-binding</keyword>
<evidence type="ECO:0000256" key="1">
    <source>
        <dbReference type="ARBA" id="ARBA00004123"/>
    </source>
</evidence>
<keyword evidence="5" id="KW-0862">Zinc</keyword>
<keyword evidence="6" id="KW-0539">Nucleus</keyword>
<dbReference type="InterPro" id="IPR050888">
    <property type="entry name" value="ZnF_C2H2-type_TF"/>
</dbReference>
<keyword evidence="4 7" id="KW-0863">Zinc-finger</keyword>
<dbReference type="OrthoDB" id="8117402at2759"/>
<feature type="domain" description="C2H2-type" evidence="9">
    <location>
        <begin position="232"/>
        <end position="254"/>
    </location>
</feature>
<dbReference type="InterPro" id="IPR013087">
    <property type="entry name" value="Znf_C2H2_type"/>
</dbReference>
<evidence type="ECO:0000256" key="7">
    <source>
        <dbReference type="PROSITE-ProRule" id="PRU00042"/>
    </source>
</evidence>
<comment type="subcellular location">
    <subcellularLocation>
        <location evidence="1">Nucleus</location>
    </subcellularLocation>
</comment>
<dbReference type="GO" id="GO:0005634">
    <property type="term" value="C:nucleus"/>
    <property type="evidence" value="ECO:0007669"/>
    <property type="project" value="UniProtKB-SubCell"/>
</dbReference>
<dbReference type="STRING" id="329046.A0A1Y2B3P6"/>
<evidence type="ECO:0000256" key="5">
    <source>
        <dbReference type="ARBA" id="ARBA00022833"/>
    </source>
</evidence>
<evidence type="ECO:0000259" key="9">
    <source>
        <dbReference type="PROSITE" id="PS50157"/>
    </source>
</evidence>
<feature type="region of interest" description="Disordered" evidence="8">
    <location>
        <begin position="1"/>
        <end position="22"/>
    </location>
</feature>
<keyword evidence="3" id="KW-0677">Repeat</keyword>
<reference evidence="10 11" key="1">
    <citation type="submission" date="2016-07" db="EMBL/GenBank/DDBJ databases">
        <title>Pervasive Adenine N6-methylation of Active Genes in Fungi.</title>
        <authorList>
            <consortium name="DOE Joint Genome Institute"/>
            <person name="Mondo S.J."/>
            <person name="Dannebaum R.O."/>
            <person name="Kuo R.C."/>
            <person name="Labutti K."/>
            <person name="Haridas S."/>
            <person name="Kuo A."/>
            <person name="Salamov A."/>
            <person name="Ahrendt S.R."/>
            <person name="Lipzen A."/>
            <person name="Sullivan W."/>
            <person name="Andreopoulos W.B."/>
            <person name="Clum A."/>
            <person name="Lindquist E."/>
            <person name="Daum C."/>
            <person name="Ramamoorthy G.K."/>
            <person name="Gryganskyi A."/>
            <person name="Culley D."/>
            <person name="Magnuson J.K."/>
            <person name="James T.Y."/>
            <person name="O'Malley M.A."/>
            <person name="Stajich J.E."/>
            <person name="Spatafora J.W."/>
            <person name="Visel A."/>
            <person name="Grigoriev I.V."/>
        </authorList>
    </citation>
    <scope>NUCLEOTIDE SEQUENCE [LARGE SCALE GENOMIC DNA]</scope>
    <source>
        <strain evidence="10 11">JEL800</strain>
    </source>
</reference>
<dbReference type="SUPFAM" id="SSF57667">
    <property type="entry name" value="beta-beta-alpha zinc fingers"/>
    <property type="match status" value="1"/>
</dbReference>
<keyword evidence="11" id="KW-1185">Reference proteome</keyword>
<evidence type="ECO:0000256" key="2">
    <source>
        <dbReference type="ARBA" id="ARBA00022723"/>
    </source>
</evidence>
<accession>A0A1Y2B3P6</accession>
<feature type="domain" description="C2H2-type" evidence="9">
    <location>
        <begin position="205"/>
        <end position="229"/>
    </location>
</feature>
<gene>
    <name evidence="10" type="ORF">BCR33DRAFT_724700</name>
</gene>
<organism evidence="10 11">
    <name type="scientific">Rhizoclosmatium globosum</name>
    <dbReference type="NCBI Taxonomy" id="329046"/>
    <lineage>
        <taxon>Eukaryota</taxon>
        <taxon>Fungi</taxon>
        <taxon>Fungi incertae sedis</taxon>
        <taxon>Chytridiomycota</taxon>
        <taxon>Chytridiomycota incertae sedis</taxon>
        <taxon>Chytridiomycetes</taxon>
        <taxon>Chytridiales</taxon>
        <taxon>Chytriomycetaceae</taxon>
        <taxon>Rhizoclosmatium</taxon>
    </lineage>
</organism>
<evidence type="ECO:0000256" key="8">
    <source>
        <dbReference type="SAM" id="MobiDB-lite"/>
    </source>
</evidence>
<feature type="compositionally biased region" description="Pro residues" evidence="8">
    <location>
        <begin position="92"/>
        <end position="104"/>
    </location>
</feature>
<feature type="region of interest" description="Disordered" evidence="8">
    <location>
        <begin position="72"/>
        <end position="104"/>
    </location>
</feature>
<dbReference type="PROSITE" id="PS00028">
    <property type="entry name" value="ZINC_FINGER_C2H2_1"/>
    <property type="match status" value="2"/>
</dbReference>
<evidence type="ECO:0000256" key="6">
    <source>
        <dbReference type="ARBA" id="ARBA00023242"/>
    </source>
</evidence>